<comment type="caution">
    <text evidence="1">The sequence shown here is derived from an EMBL/GenBank/DDBJ whole genome shotgun (WGS) entry which is preliminary data.</text>
</comment>
<sequence length="185" mass="19694">MPVHWPQWLPYTAAVLIWSRRCRAYLVSGPLAALFLVPTCTLCWTAPPSSCSRRWRRCWRCTPGLSMGPVCYCPQWRSAQHSSWRRQRDPPAAAAAAAVAAAAAGSGSTTGIGGTGSGAAAANSQERRLIQCCALLNTVMTCMSYKGAAGSLDMSGQPRDSSQLKAMAAEVRAALQTFWAAPMAA</sequence>
<dbReference type="AlphaFoldDB" id="A0A8J4GH77"/>
<dbReference type="EMBL" id="BNCQ01000023">
    <property type="protein sequence ID" value="GIM07010.1"/>
    <property type="molecule type" value="Genomic_DNA"/>
</dbReference>
<accession>A0A8J4GH77</accession>
<reference evidence="1" key="1">
    <citation type="journal article" date="2021" name="Proc. Natl. Acad. Sci. U.S.A.">
        <title>Three genomes in the algal genus Volvox reveal the fate of a haploid sex-determining region after a transition to homothallism.</title>
        <authorList>
            <person name="Yamamoto K."/>
            <person name="Hamaji T."/>
            <person name="Kawai-Toyooka H."/>
            <person name="Matsuzaki R."/>
            <person name="Takahashi F."/>
            <person name="Nishimura Y."/>
            <person name="Kawachi M."/>
            <person name="Noguchi H."/>
            <person name="Minakuchi Y."/>
            <person name="Umen J.G."/>
            <person name="Toyoda A."/>
            <person name="Nozaki H."/>
        </authorList>
    </citation>
    <scope>NUCLEOTIDE SEQUENCE</scope>
    <source>
        <strain evidence="1">NIES-3785</strain>
    </source>
</reference>
<evidence type="ECO:0000313" key="1">
    <source>
        <dbReference type="EMBL" id="GIM07010.1"/>
    </source>
</evidence>
<feature type="non-terminal residue" evidence="1">
    <location>
        <position position="1"/>
    </location>
</feature>
<name>A0A8J4GH77_9CHLO</name>
<organism evidence="1 2">
    <name type="scientific">Volvox reticuliferus</name>
    <dbReference type="NCBI Taxonomy" id="1737510"/>
    <lineage>
        <taxon>Eukaryota</taxon>
        <taxon>Viridiplantae</taxon>
        <taxon>Chlorophyta</taxon>
        <taxon>core chlorophytes</taxon>
        <taxon>Chlorophyceae</taxon>
        <taxon>CS clade</taxon>
        <taxon>Chlamydomonadales</taxon>
        <taxon>Volvocaceae</taxon>
        <taxon>Volvox</taxon>
    </lineage>
</organism>
<protein>
    <submittedName>
        <fullName evidence="1">Uncharacterized protein</fullName>
    </submittedName>
</protein>
<proteinExistence type="predicted"/>
<dbReference type="Proteomes" id="UP000722791">
    <property type="component" value="Unassembled WGS sequence"/>
</dbReference>
<gene>
    <name evidence="1" type="ORF">Vretimale_11220</name>
</gene>
<evidence type="ECO:0000313" key="2">
    <source>
        <dbReference type="Proteomes" id="UP000722791"/>
    </source>
</evidence>